<evidence type="ECO:0000313" key="2">
    <source>
        <dbReference type="EMBL" id="MBN7799199.1"/>
    </source>
</evidence>
<dbReference type="RefSeq" id="WP_206562644.1">
    <property type="nucleotide sequence ID" value="NZ_JAFKCZ010000030.1"/>
</dbReference>
<accession>A0A939IKV9</accession>
<feature type="signal peptide" evidence="1">
    <location>
        <begin position="1"/>
        <end position="28"/>
    </location>
</feature>
<dbReference type="Proteomes" id="UP000664303">
    <property type="component" value="Unassembled WGS sequence"/>
</dbReference>
<evidence type="ECO:0000313" key="3">
    <source>
        <dbReference type="Proteomes" id="UP000664303"/>
    </source>
</evidence>
<gene>
    <name evidence="2" type="ORF">JYP50_21560</name>
</gene>
<dbReference type="EMBL" id="JAFKCZ010000030">
    <property type="protein sequence ID" value="MBN7799199.1"/>
    <property type="molecule type" value="Genomic_DNA"/>
</dbReference>
<evidence type="ECO:0000256" key="1">
    <source>
        <dbReference type="SAM" id="SignalP"/>
    </source>
</evidence>
<evidence type="ECO:0008006" key="4">
    <source>
        <dbReference type="Google" id="ProtNLM"/>
    </source>
</evidence>
<comment type="caution">
    <text evidence="2">The sequence shown here is derived from an EMBL/GenBank/DDBJ whole genome shotgun (WGS) entry which is preliminary data.</text>
</comment>
<keyword evidence="1" id="KW-0732">Signal</keyword>
<organism evidence="2 3">
    <name type="scientific">Parahaliea mediterranea</name>
    <dbReference type="NCBI Taxonomy" id="651086"/>
    <lineage>
        <taxon>Bacteria</taxon>
        <taxon>Pseudomonadati</taxon>
        <taxon>Pseudomonadota</taxon>
        <taxon>Gammaproteobacteria</taxon>
        <taxon>Cellvibrionales</taxon>
        <taxon>Halieaceae</taxon>
        <taxon>Parahaliea</taxon>
    </lineage>
</organism>
<sequence>MTDITPPTAGTSLRLVFLLAISLGSATAAGALNVDFETYPNTSPTNIGDTIATTAFSGYGISYIDTTDSSLASFKPTIVDGATYGMSGHAVISKSGSTV</sequence>
<keyword evidence="3" id="KW-1185">Reference proteome</keyword>
<reference evidence="2" key="1">
    <citation type="submission" date="2021-02" db="EMBL/GenBank/DDBJ databases">
        <title>PHA producing bacteria isolated from coastal sediment in Guangdong, Shenzhen.</title>
        <authorList>
            <person name="Zheng W."/>
            <person name="Yu S."/>
            <person name="Huang Y."/>
        </authorList>
    </citation>
    <scope>NUCLEOTIDE SEQUENCE</scope>
    <source>
        <strain evidence="2">TN14-10</strain>
    </source>
</reference>
<name>A0A939IKV9_9GAMM</name>
<dbReference type="AlphaFoldDB" id="A0A939IKV9"/>
<feature type="chain" id="PRO_5036745783" description="PEP-CTERM sorting domain-containing protein" evidence="1">
    <location>
        <begin position="29"/>
        <end position="99"/>
    </location>
</feature>
<proteinExistence type="predicted"/>
<protein>
    <recommendedName>
        <fullName evidence="4">PEP-CTERM sorting domain-containing protein</fullName>
    </recommendedName>
</protein>